<dbReference type="InterPro" id="IPR013783">
    <property type="entry name" value="Ig-like_fold"/>
</dbReference>
<feature type="region of interest" description="Disordered" evidence="17">
    <location>
        <begin position="58"/>
        <end position="80"/>
    </location>
</feature>
<dbReference type="SUPFAM" id="SSF49785">
    <property type="entry name" value="Galactose-binding domain-like"/>
    <property type="match status" value="1"/>
</dbReference>
<feature type="domain" description="Glycoside hydrolase family 2 catalytic" evidence="18">
    <location>
        <begin position="1102"/>
        <end position="1260"/>
    </location>
</feature>
<evidence type="ECO:0000256" key="8">
    <source>
        <dbReference type="ARBA" id="ARBA00015707"/>
    </source>
</evidence>
<dbReference type="FunFam" id="2.60.120.260:FF:000060">
    <property type="entry name" value="Probable beta-mannosidase"/>
    <property type="match status" value="1"/>
</dbReference>
<dbReference type="RefSeq" id="XP_014472707.1">
    <property type="nucleotide sequence ID" value="XM_014617221.1"/>
</dbReference>
<dbReference type="GO" id="GO:0005764">
    <property type="term" value="C:lysosome"/>
    <property type="evidence" value="ECO:0007669"/>
    <property type="project" value="UniProtKB-SubCell"/>
</dbReference>
<dbReference type="Pfam" id="PF02836">
    <property type="entry name" value="Glyco_hydro_2_C"/>
    <property type="match status" value="1"/>
</dbReference>
<dbReference type="GO" id="GO:0005975">
    <property type="term" value="P:carbohydrate metabolic process"/>
    <property type="evidence" value="ECO:0007669"/>
    <property type="project" value="InterPro"/>
</dbReference>
<feature type="compositionally biased region" description="Basic and acidic residues" evidence="17">
    <location>
        <begin position="497"/>
        <end position="521"/>
    </location>
</feature>
<keyword evidence="12" id="KW-0325">Glycoprotein</keyword>
<feature type="region of interest" description="Disordered" evidence="17">
    <location>
        <begin position="648"/>
        <end position="675"/>
    </location>
</feature>
<evidence type="ECO:0000256" key="3">
    <source>
        <dbReference type="ARBA" id="ARBA00004371"/>
    </source>
</evidence>
<feature type="compositionally biased region" description="Basic and acidic residues" evidence="17">
    <location>
        <begin position="469"/>
        <end position="487"/>
    </location>
</feature>
<reference evidence="23" key="1">
    <citation type="submission" date="2025-08" db="UniProtKB">
        <authorList>
            <consortium name="RefSeq"/>
        </authorList>
    </citation>
    <scope>IDENTIFICATION</scope>
</reference>
<keyword evidence="14" id="KW-0326">Glycosidase</keyword>
<dbReference type="Gene3D" id="3.20.20.80">
    <property type="entry name" value="Glycosidases"/>
    <property type="match status" value="1"/>
</dbReference>
<comment type="catalytic activity">
    <reaction evidence="1">
        <text>Hydrolysis of terminal, non-reducing beta-D-mannose residues in beta-D-mannosides.</text>
        <dbReference type="EC" id="3.2.1.25"/>
    </reaction>
</comment>
<dbReference type="InterPro" id="IPR054593">
    <property type="entry name" value="Beta-mannosidase-like_N2"/>
</dbReference>
<feature type="compositionally biased region" description="Polar residues" evidence="17">
    <location>
        <begin position="344"/>
        <end position="354"/>
    </location>
</feature>
<organism evidence="22 23">
    <name type="scientific">Dinoponera quadriceps</name>
    <name type="common">South American ant</name>
    <dbReference type="NCBI Taxonomy" id="609295"/>
    <lineage>
        <taxon>Eukaryota</taxon>
        <taxon>Metazoa</taxon>
        <taxon>Ecdysozoa</taxon>
        <taxon>Arthropoda</taxon>
        <taxon>Hexapoda</taxon>
        <taxon>Insecta</taxon>
        <taxon>Pterygota</taxon>
        <taxon>Neoptera</taxon>
        <taxon>Endopterygota</taxon>
        <taxon>Hymenoptera</taxon>
        <taxon>Apocrita</taxon>
        <taxon>Aculeata</taxon>
        <taxon>Formicoidea</taxon>
        <taxon>Formicidae</taxon>
        <taxon>Ponerinae</taxon>
        <taxon>Ponerini</taxon>
        <taxon>Dinoponera</taxon>
    </lineage>
</organism>
<evidence type="ECO:0000259" key="20">
    <source>
        <dbReference type="Pfam" id="PF17786"/>
    </source>
</evidence>
<evidence type="ECO:0000313" key="22">
    <source>
        <dbReference type="Proteomes" id="UP000515204"/>
    </source>
</evidence>
<gene>
    <name evidence="23" type="primary">LOC106743410</name>
</gene>
<evidence type="ECO:0000256" key="14">
    <source>
        <dbReference type="ARBA" id="ARBA00023295"/>
    </source>
</evidence>
<accession>A0A6P3X3A1</accession>
<dbReference type="Gene3D" id="2.60.120.260">
    <property type="entry name" value="Galactose-binding domain-like"/>
    <property type="match status" value="1"/>
</dbReference>
<evidence type="ECO:0000256" key="1">
    <source>
        <dbReference type="ARBA" id="ARBA00000829"/>
    </source>
</evidence>
<keyword evidence="22" id="KW-1185">Reference proteome</keyword>
<feature type="compositionally biased region" description="Basic and acidic residues" evidence="17">
    <location>
        <begin position="153"/>
        <end position="173"/>
    </location>
</feature>
<comment type="function">
    <text evidence="2">Exoglycosidase that cleaves the single beta-linked mannose residue from the non-reducing end of all N-linked glycoprotein oligosaccharides.</text>
</comment>
<evidence type="ECO:0000256" key="9">
    <source>
        <dbReference type="ARBA" id="ARBA00022729"/>
    </source>
</evidence>
<feature type="compositionally biased region" description="Basic and acidic residues" evidence="17">
    <location>
        <begin position="437"/>
        <end position="446"/>
    </location>
</feature>
<dbReference type="InterPro" id="IPR041625">
    <property type="entry name" value="Beta-mannosidase_Ig"/>
</dbReference>
<evidence type="ECO:0000259" key="19">
    <source>
        <dbReference type="Pfam" id="PF17753"/>
    </source>
</evidence>
<protein>
    <recommendedName>
        <fullName evidence="8">Beta-mannosidase</fullName>
        <ecNumber evidence="7">3.2.1.25</ecNumber>
    </recommendedName>
    <alternativeName>
        <fullName evidence="15">Lysosomal beta A mannosidase</fullName>
    </alternativeName>
    <alternativeName>
        <fullName evidence="16">Mannanase</fullName>
    </alternativeName>
</protein>
<feature type="compositionally biased region" description="Basic and acidic residues" evidence="17">
    <location>
        <begin position="271"/>
        <end position="297"/>
    </location>
</feature>
<feature type="compositionally biased region" description="Polar residues" evidence="17">
    <location>
        <begin position="99"/>
        <end position="110"/>
    </location>
</feature>
<evidence type="ECO:0000259" key="18">
    <source>
        <dbReference type="Pfam" id="PF02836"/>
    </source>
</evidence>
<dbReference type="InterPro" id="IPR041447">
    <property type="entry name" value="Mannosidase_ig"/>
</dbReference>
<evidence type="ECO:0000256" key="17">
    <source>
        <dbReference type="SAM" id="MobiDB-lite"/>
    </source>
</evidence>
<sequence>MSDGMEREKNERLTVQKDEEKKMRQQLMDIGLYEAQTYEQMKDLIGFLNNCDTTPNVAADNRHTKDSKQHSNNECLSGLMSDTNAPQAVVAQELPNVTYKPSRTSPTIAQQERKSSRHSSSSLDTSSIFDGQRYSAQGRKGVENDETMLSSERQQHEQPSKPRNGAQERRNSSAEKTMQCATQSTHYQQLERWRMNPLDVCINENDVPLQQPRRSTSGCRINKTHMSEQDEQKMRQHLREMADLWYSWQRPANAKFEWGVPIEVGTANGSLDRKPVTESKTEPSKAECTYRDSYERSSKRKANFRIAQEFARLNKESSSEEEDDQYEFARIKKKRIQPDDDKSSNAADRANQQRIGRHEAAVARQQHSRNDGNGNAHIDDENGRSPRRGKVEDEENERQSPVLSVHPKRAIPSTPRARPGLSRIRRGNATSKLQHTLKNEERDQKKDVLMDEDIRLQLDGGEEVAAILRKDTETRPSKEAKSQEKQQRLLSSTALREACKEREKQGGNKKADLQRKNEDKIRGIENKGMSWERSLLDDDEIDQELAAAQNGNQPDKVTDSTNNINCPICNKPFPPNEIENHAADCNQFETNDLEDIDDIELLKCNICHNYTTTNGVEYELHVRQCIDIRKDKRLLHGSDDVDIVPIPSSHRTYKPSGQKVASSSPEIDFMDQSPSHSRTRVFTNRKRNTNVSTLPGNMRLSTLTLWISSLIGIKCQTITLNGAWNGTINGCDVEFSGTVPGGIYTDLYMNNLIEDNLLGMNDVNNRWVGNQSVTYIKEFTVGHDFPKARRIVLVFHGVDTFSSITLNDRAVGETTNMFLRYTFDVTDHIQEGQNILKVAFRSAVKVAEDLYNEQQRSYIVRPVCVPKEYNGVCHVNHIRKMQASFSWDWGPAFPSIGIWKDVELIPVNDVMMNDVTADIRKQNDKWWILVTIYLEVTRNKSNELQNFVVTSAATLHIAQDKVISNTSEVMLDTSERYVKINIQLTVPTDAVEAWWPNGYGKQHLYYLSTTVITMDDILHKKIRVGFRTVKLMQEPLDNGRSFYFRINGVPVFAKGSNFIPASIFPELGAKEETIRHLLSSTKETHMNMLRVWGGGIYESKLFYDLADEYGIMIWQDFMFACAMYPTTESFLNNVKEEVVQNVIRLKNHPSIVLWAGNNENEAALYGNWYGTGSAEVYKTDYVELYVNLLKIEVETLDPLRPFLVSSPGNGALEETYNYTGVDPYSNFYGDVHYYNYLKNGWDVSQYPRTRFCSEYGFQSWPSVYTMITAAETAKDLSMDSDFIKHRQHLPFGNEFMKILISQNFVLPQSNDSVKDFETYVYLSQINQAVSVKVETEGYRQLKSEVNSIGEGMTMGALYWQLNDVWQAPSWSSIDIEGRWKMLHHYAKDFFAPIIVSPRLVSSDELTIYAISDRLYWLTNCHLDIRVYNWKSMTPVHTKSYNNIIVPPNKAIKITTFWLDAFLSEVGCGSLQSAKKSCVVTLSFTDESRSLIAPVNYVYPIALKDADIALANVTLVIEENHLPGKLSNYPDFKLILKTDNIALFVWLEVGNIRGRFSENGFHMFEQRKEVIFHTHEATTMELLRENLKITVLSDIYHAHGDLADDYETENAH</sequence>
<dbReference type="GO" id="GO:0004567">
    <property type="term" value="F:beta-mannosidase activity"/>
    <property type="evidence" value="ECO:0007669"/>
    <property type="project" value="UniProtKB-EC"/>
</dbReference>
<evidence type="ECO:0000256" key="10">
    <source>
        <dbReference type="ARBA" id="ARBA00022801"/>
    </source>
</evidence>
<evidence type="ECO:0000256" key="15">
    <source>
        <dbReference type="ARBA" id="ARBA00032581"/>
    </source>
</evidence>
<evidence type="ECO:0000256" key="11">
    <source>
        <dbReference type="ARBA" id="ARBA00023157"/>
    </source>
</evidence>
<dbReference type="OrthoDB" id="2866996at2759"/>
<name>A0A6P3X3A1_DINQU</name>
<feature type="domain" description="Mannosidase Ig/CBM-like" evidence="20">
    <location>
        <begin position="1404"/>
        <end position="1504"/>
    </location>
</feature>
<evidence type="ECO:0000256" key="16">
    <source>
        <dbReference type="ARBA" id="ARBA00033445"/>
    </source>
</evidence>
<dbReference type="SUPFAM" id="SSF51445">
    <property type="entry name" value="(Trans)glycosidases"/>
    <property type="match status" value="1"/>
</dbReference>
<dbReference type="InterPro" id="IPR008979">
    <property type="entry name" value="Galactose-bd-like_sf"/>
</dbReference>
<dbReference type="CTD" id="40524"/>
<dbReference type="InterPro" id="IPR036156">
    <property type="entry name" value="Beta-gal/glucu_dom_sf"/>
</dbReference>
<proteinExistence type="inferred from homology"/>
<dbReference type="GeneID" id="106743410"/>
<comment type="subcellular location">
    <subcellularLocation>
        <location evidence="3">Lysosome</location>
    </subcellularLocation>
</comment>
<feature type="compositionally biased region" description="Basic and acidic residues" evidence="17">
    <location>
        <begin position="60"/>
        <end position="71"/>
    </location>
</feature>
<dbReference type="GO" id="GO:0006516">
    <property type="term" value="P:glycoprotein catabolic process"/>
    <property type="evidence" value="ECO:0007669"/>
    <property type="project" value="TreeGrafter"/>
</dbReference>
<dbReference type="InterPro" id="IPR017853">
    <property type="entry name" value="GH"/>
</dbReference>
<evidence type="ECO:0000256" key="7">
    <source>
        <dbReference type="ARBA" id="ARBA00012754"/>
    </source>
</evidence>
<evidence type="ECO:0000259" key="21">
    <source>
        <dbReference type="Pfam" id="PF22666"/>
    </source>
</evidence>
<comment type="subunit">
    <text evidence="6">Monomer.</text>
</comment>
<dbReference type="SUPFAM" id="SSF49303">
    <property type="entry name" value="beta-Galactosidase/glucuronidase domain"/>
    <property type="match status" value="2"/>
</dbReference>
<dbReference type="Pfam" id="PF22666">
    <property type="entry name" value="Glyco_hydro_2_N2"/>
    <property type="match status" value="1"/>
</dbReference>
<feature type="compositionally biased region" description="Low complexity" evidence="17">
    <location>
        <begin position="118"/>
        <end position="127"/>
    </location>
</feature>
<evidence type="ECO:0000313" key="23">
    <source>
        <dbReference type="RefSeq" id="XP_014472707.1"/>
    </source>
</evidence>
<feature type="region of interest" description="Disordered" evidence="17">
    <location>
        <begin position="331"/>
        <end position="446"/>
    </location>
</feature>
<dbReference type="InterPro" id="IPR006103">
    <property type="entry name" value="Glyco_hydro_2_cat"/>
</dbReference>
<evidence type="ECO:0000256" key="12">
    <source>
        <dbReference type="ARBA" id="ARBA00023180"/>
    </source>
</evidence>
<evidence type="ECO:0000256" key="6">
    <source>
        <dbReference type="ARBA" id="ARBA00011245"/>
    </source>
</evidence>
<evidence type="ECO:0000256" key="5">
    <source>
        <dbReference type="ARBA" id="ARBA00007401"/>
    </source>
</evidence>
<feature type="region of interest" description="Disordered" evidence="17">
    <location>
        <begin position="94"/>
        <end position="180"/>
    </location>
</feature>
<evidence type="ECO:0000256" key="13">
    <source>
        <dbReference type="ARBA" id="ARBA00023228"/>
    </source>
</evidence>
<comment type="similarity">
    <text evidence="5">Belongs to the glycosyl hydrolase 2 family.</text>
</comment>
<keyword evidence="13" id="KW-0458">Lysosome</keyword>
<dbReference type="Pfam" id="PF17753">
    <property type="entry name" value="Ig_mannosidase"/>
    <property type="match status" value="1"/>
</dbReference>
<feature type="region of interest" description="Disordered" evidence="17">
    <location>
        <begin position="469"/>
        <end position="521"/>
    </location>
</feature>
<keyword evidence="10" id="KW-0378">Hydrolase</keyword>
<keyword evidence="9" id="KW-0732">Signal</keyword>
<dbReference type="PANTHER" id="PTHR43730:SF1">
    <property type="entry name" value="BETA-MANNOSIDASE"/>
    <property type="match status" value="1"/>
</dbReference>
<evidence type="ECO:0000256" key="2">
    <source>
        <dbReference type="ARBA" id="ARBA00003150"/>
    </source>
</evidence>
<dbReference type="EC" id="3.2.1.25" evidence="7"/>
<dbReference type="Pfam" id="PF17786">
    <property type="entry name" value="Mannosidase_ig"/>
    <property type="match status" value="1"/>
</dbReference>
<dbReference type="FunFam" id="3.20.20.80:FF:000035">
    <property type="entry name" value="Mannosidase beta"/>
    <property type="match status" value="1"/>
</dbReference>
<comment type="pathway">
    <text evidence="4">Glycan metabolism; N-glycan degradation.</text>
</comment>
<feature type="domain" description="Beta-mannosidase Ig-fold" evidence="19">
    <location>
        <begin position="1529"/>
        <end position="1593"/>
    </location>
</feature>
<dbReference type="KEGG" id="dqu:106743410"/>
<dbReference type="Gene3D" id="2.60.40.10">
    <property type="entry name" value="Immunoglobulins"/>
    <property type="match status" value="3"/>
</dbReference>
<feature type="region of interest" description="Disordered" evidence="17">
    <location>
        <begin position="265"/>
        <end position="300"/>
    </location>
</feature>
<dbReference type="PANTHER" id="PTHR43730">
    <property type="entry name" value="BETA-MANNOSIDASE"/>
    <property type="match status" value="1"/>
</dbReference>
<dbReference type="Proteomes" id="UP000515204">
    <property type="component" value="Unplaced"/>
</dbReference>
<feature type="domain" description="Beta-mannosidase-like galactose-binding" evidence="21">
    <location>
        <begin position="735"/>
        <end position="900"/>
    </location>
</feature>
<dbReference type="InterPro" id="IPR050887">
    <property type="entry name" value="Beta-mannosidase_GH2"/>
</dbReference>
<keyword evidence="11" id="KW-1015">Disulfide bond</keyword>
<evidence type="ECO:0000256" key="4">
    <source>
        <dbReference type="ARBA" id="ARBA00004740"/>
    </source>
</evidence>